<dbReference type="Pfam" id="PF00892">
    <property type="entry name" value="EamA"/>
    <property type="match status" value="1"/>
</dbReference>
<comment type="subcellular location">
    <subcellularLocation>
        <location evidence="1">Cell membrane</location>
        <topology evidence="1">Multi-pass membrane protein</topology>
    </subcellularLocation>
</comment>
<gene>
    <name evidence="13" type="ORF">PQR63_12060</name>
</gene>
<reference evidence="13 14" key="1">
    <citation type="journal article" date="2024" name="Chem. Sci.">
        <title>Discovery of megapolipeptins by genome mining of a Burkholderiales bacteria collection.</title>
        <authorList>
            <person name="Paulo B.S."/>
            <person name="Recchia M.J.J."/>
            <person name="Lee S."/>
            <person name="Fergusson C.H."/>
            <person name="Romanowski S.B."/>
            <person name="Hernandez A."/>
            <person name="Krull N."/>
            <person name="Liu D.Y."/>
            <person name="Cavanagh H."/>
            <person name="Bos A."/>
            <person name="Gray C.A."/>
            <person name="Murphy B.T."/>
            <person name="Linington R.G."/>
            <person name="Eustaquio A.S."/>
        </authorList>
    </citation>
    <scope>NUCLEOTIDE SEQUENCE [LARGE SCALE GENOMIC DNA]</scope>
    <source>
        <strain evidence="13 14">RL21-008-BIB-B</strain>
    </source>
</reference>
<evidence type="ECO:0000256" key="5">
    <source>
        <dbReference type="ARBA" id="ARBA00022556"/>
    </source>
</evidence>
<keyword evidence="4" id="KW-0997">Cell inner membrane</keyword>
<accession>A0ABW8Z7T9</accession>
<keyword evidence="14" id="KW-1185">Reference proteome</keyword>
<sequence length="118" mass="13073">MNGGYVVALIVAIAAAFGQIVLKMAVERHKNNVAEKILSGILFEPRLWLGIAIYAICSAAWLWVLSKCDVSSVYPLLSLSFALVPIFAYFFLREPISMAQWFSIGLIMFGVIALRLFS</sequence>
<dbReference type="InterPro" id="IPR000390">
    <property type="entry name" value="Small_drug/metabolite_transptr"/>
</dbReference>
<dbReference type="Gene3D" id="1.10.3730.20">
    <property type="match status" value="1"/>
</dbReference>
<evidence type="ECO:0000256" key="6">
    <source>
        <dbReference type="ARBA" id="ARBA00022692"/>
    </source>
</evidence>
<dbReference type="PANTHER" id="PTHR30561:SF9">
    <property type="entry name" value="4-AMINO-4-DEOXY-L-ARABINOSE-PHOSPHOUNDECAPRENOL FLIPPASE SUBUNIT ARNF-RELATED"/>
    <property type="match status" value="1"/>
</dbReference>
<feature type="domain" description="EamA" evidence="12">
    <location>
        <begin position="48"/>
        <end position="114"/>
    </location>
</feature>
<name>A0ABW8Z7T9_9BURK</name>
<protein>
    <submittedName>
        <fullName evidence="13">EamA family transporter</fullName>
    </submittedName>
</protein>
<keyword evidence="3" id="KW-0444">Lipid biosynthesis</keyword>
<dbReference type="EMBL" id="JAQQFR010000007">
    <property type="protein sequence ID" value="MFL9879124.1"/>
    <property type="molecule type" value="Genomic_DNA"/>
</dbReference>
<keyword evidence="5" id="KW-0441">Lipid A biosynthesis</keyword>
<keyword evidence="7" id="KW-0448">Lipopolysaccharide biosynthesis</keyword>
<evidence type="ECO:0000256" key="7">
    <source>
        <dbReference type="ARBA" id="ARBA00022985"/>
    </source>
</evidence>
<feature type="transmembrane region" description="Helical" evidence="11">
    <location>
        <begin position="72"/>
        <end position="92"/>
    </location>
</feature>
<feature type="transmembrane region" description="Helical" evidence="11">
    <location>
        <begin position="47"/>
        <end position="66"/>
    </location>
</feature>
<evidence type="ECO:0000256" key="10">
    <source>
        <dbReference type="ARBA" id="ARBA00023136"/>
    </source>
</evidence>
<keyword evidence="2" id="KW-1003">Cell membrane</keyword>
<keyword evidence="8 11" id="KW-1133">Transmembrane helix</keyword>
<dbReference type="Proteomes" id="UP001629214">
    <property type="component" value="Unassembled WGS sequence"/>
</dbReference>
<keyword evidence="10 11" id="KW-0472">Membrane</keyword>
<proteinExistence type="predicted"/>
<evidence type="ECO:0000313" key="13">
    <source>
        <dbReference type="EMBL" id="MFL9879124.1"/>
    </source>
</evidence>
<evidence type="ECO:0000256" key="8">
    <source>
        <dbReference type="ARBA" id="ARBA00022989"/>
    </source>
</evidence>
<dbReference type="SUPFAM" id="SSF103481">
    <property type="entry name" value="Multidrug resistance efflux transporter EmrE"/>
    <property type="match status" value="1"/>
</dbReference>
<evidence type="ECO:0000256" key="11">
    <source>
        <dbReference type="SAM" id="Phobius"/>
    </source>
</evidence>
<dbReference type="RefSeq" id="WP_408168126.1">
    <property type="nucleotide sequence ID" value="NZ_JAQQFR010000007.1"/>
</dbReference>
<dbReference type="InterPro" id="IPR000620">
    <property type="entry name" value="EamA_dom"/>
</dbReference>
<evidence type="ECO:0000259" key="12">
    <source>
        <dbReference type="Pfam" id="PF00892"/>
    </source>
</evidence>
<feature type="transmembrane region" description="Helical" evidence="11">
    <location>
        <begin position="6"/>
        <end position="26"/>
    </location>
</feature>
<evidence type="ECO:0000256" key="3">
    <source>
        <dbReference type="ARBA" id="ARBA00022516"/>
    </source>
</evidence>
<organism evidence="13 14">
    <name type="scientific">Herbaspirillum rhizosphaerae</name>
    <dbReference type="NCBI Taxonomy" id="346179"/>
    <lineage>
        <taxon>Bacteria</taxon>
        <taxon>Pseudomonadati</taxon>
        <taxon>Pseudomonadota</taxon>
        <taxon>Betaproteobacteria</taxon>
        <taxon>Burkholderiales</taxon>
        <taxon>Oxalobacteraceae</taxon>
        <taxon>Herbaspirillum</taxon>
    </lineage>
</organism>
<keyword evidence="6 11" id="KW-0812">Transmembrane</keyword>
<evidence type="ECO:0000256" key="2">
    <source>
        <dbReference type="ARBA" id="ARBA00022475"/>
    </source>
</evidence>
<evidence type="ECO:0000313" key="14">
    <source>
        <dbReference type="Proteomes" id="UP001629214"/>
    </source>
</evidence>
<dbReference type="InterPro" id="IPR037185">
    <property type="entry name" value="EmrE-like"/>
</dbReference>
<dbReference type="PANTHER" id="PTHR30561">
    <property type="entry name" value="SMR FAMILY PROTON-DEPENDENT DRUG EFFLUX TRANSPORTER SUGE"/>
    <property type="match status" value="1"/>
</dbReference>
<evidence type="ECO:0000256" key="9">
    <source>
        <dbReference type="ARBA" id="ARBA00023098"/>
    </source>
</evidence>
<evidence type="ECO:0000256" key="1">
    <source>
        <dbReference type="ARBA" id="ARBA00004651"/>
    </source>
</evidence>
<keyword evidence="9" id="KW-0443">Lipid metabolism</keyword>
<feature type="transmembrane region" description="Helical" evidence="11">
    <location>
        <begin position="99"/>
        <end position="117"/>
    </location>
</feature>
<evidence type="ECO:0000256" key="4">
    <source>
        <dbReference type="ARBA" id="ARBA00022519"/>
    </source>
</evidence>
<comment type="caution">
    <text evidence="13">The sequence shown here is derived from an EMBL/GenBank/DDBJ whole genome shotgun (WGS) entry which is preliminary data.</text>
</comment>